<dbReference type="SMART" id="SM00382">
    <property type="entry name" value="AAA"/>
    <property type="match status" value="1"/>
</dbReference>
<dbReference type="InterPro" id="IPR003593">
    <property type="entry name" value="AAA+_ATPase"/>
</dbReference>
<dbReference type="PANTHER" id="PTHR45772">
    <property type="entry name" value="CONSERVED COMPONENT OF ABC TRANSPORTER FOR NATURAL AMINO ACIDS-RELATED"/>
    <property type="match status" value="1"/>
</dbReference>
<gene>
    <name evidence="5" type="ORF">ACFPPC_25055</name>
</gene>
<feature type="domain" description="ABC transporter" evidence="4">
    <location>
        <begin position="4"/>
        <end position="251"/>
    </location>
</feature>
<dbReference type="Pfam" id="PF12399">
    <property type="entry name" value="BCA_ABC_TP_C"/>
    <property type="match status" value="1"/>
</dbReference>
<organism evidence="5 6">
    <name type="scientific">Bosea vestrisii</name>
    <dbReference type="NCBI Taxonomy" id="151416"/>
    <lineage>
        <taxon>Bacteria</taxon>
        <taxon>Pseudomonadati</taxon>
        <taxon>Pseudomonadota</taxon>
        <taxon>Alphaproteobacteria</taxon>
        <taxon>Hyphomicrobiales</taxon>
        <taxon>Boseaceae</taxon>
        <taxon>Bosea</taxon>
    </lineage>
</organism>
<sequence length="267" mass="28059">MTRLRLEGVTRRFGGLVAVDDVSFEVPADGVTAVIGPNGAGKTTLFNLISGFLPPSAGRILFEGKDITGRPPAQIAAGGLVRTFQLVKLFEDLSVLDNVKVGCHLQGKAGLFSALLRPASARREEQAVEARSRELLAFAGLAAMADEPASALPYGRQRMLELARAMAAGPRLILLDEPAAGLNTEESAALSRIIRRIAADGTSVLLIEHDMTLVMNTADRVVVVDFGRKIAQGTPGEVRADPAVIAAYLGTGKSSANEPATQEAPHG</sequence>
<evidence type="ECO:0000313" key="5">
    <source>
        <dbReference type="EMBL" id="MFC5395909.1"/>
    </source>
</evidence>
<dbReference type="RefSeq" id="WP_377012081.1">
    <property type="nucleotide sequence ID" value="NZ_JBHSLV010000055.1"/>
</dbReference>
<reference evidence="6" key="1">
    <citation type="journal article" date="2019" name="Int. J. Syst. Evol. Microbiol.">
        <title>The Global Catalogue of Microorganisms (GCM) 10K type strain sequencing project: providing services to taxonomists for standard genome sequencing and annotation.</title>
        <authorList>
            <consortium name="The Broad Institute Genomics Platform"/>
            <consortium name="The Broad Institute Genome Sequencing Center for Infectious Disease"/>
            <person name="Wu L."/>
            <person name="Ma J."/>
        </authorList>
    </citation>
    <scope>NUCLEOTIDE SEQUENCE [LARGE SCALE GENOMIC DNA]</scope>
    <source>
        <strain evidence="6">CGMCC 1.16326</strain>
    </source>
</reference>
<keyword evidence="3 5" id="KW-0067">ATP-binding</keyword>
<evidence type="ECO:0000256" key="1">
    <source>
        <dbReference type="ARBA" id="ARBA00022448"/>
    </source>
</evidence>
<dbReference type="InterPro" id="IPR003439">
    <property type="entry name" value="ABC_transporter-like_ATP-bd"/>
</dbReference>
<dbReference type="CDD" id="cd03219">
    <property type="entry name" value="ABC_Mj1267_LivG_branched"/>
    <property type="match status" value="1"/>
</dbReference>
<dbReference type="PROSITE" id="PS50893">
    <property type="entry name" value="ABC_TRANSPORTER_2"/>
    <property type="match status" value="1"/>
</dbReference>
<dbReference type="Pfam" id="PF00005">
    <property type="entry name" value="ABC_tran"/>
    <property type="match status" value="1"/>
</dbReference>
<evidence type="ECO:0000256" key="3">
    <source>
        <dbReference type="ARBA" id="ARBA00022840"/>
    </source>
</evidence>
<keyword evidence="6" id="KW-1185">Reference proteome</keyword>
<name>A0ABW0HIP7_9HYPH</name>
<evidence type="ECO:0000256" key="2">
    <source>
        <dbReference type="ARBA" id="ARBA00022741"/>
    </source>
</evidence>
<dbReference type="InterPro" id="IPR027417">
    <property type="entry name" value="P-loop_NTPase"/>
</dbReference>
<dbReference type="Gene3D" id="3.40.50.300">
    <property type="entry name" value="P-loop containing nucleotide triphosphate hydrolases"/>
    <property type="match status" value="1"/>
</dbReference>
<keyword evidence="1" id="KW-0813">Transport</keyword>
<protein>
    <submittedName>
        <fullName evidence="5">ABC transporter ATP-binding protein</fullName>
    </submittedName>
</protein>
<dbReference type="InterPro" id="IPR051120">
    <property type="entry name" value="ABC_AA/LPS_Transport"/>
</dbReference>
<dbReference type="EMBL" id="JBHSLV010000055">
    <property type="protein sequence ID" value="MFC5395909.1"/>
    <property type="molecule type" value="Genomic_DNA"/>
</dbReference>
<proteinExistence type="predicted"/>
<dbReference type="InterPro" id="IPR032823">
    <property type="entry name" value="BCA_ABC_TP_C"/>
</dbReference>
<dbReference type="PANTHER" id="PTHR45772:SF9">
    <property type="entry name" value="CONSERVED COMPONENT OF ABC TRANSPORTER FOR NATURAL AMINO ACIDS"/>
    <property type="match status" value="1"/>
</dbReference>
<dbReference type="GO" id="GO:0005524">
    <property type="term" value="F:ATP binding"/>
    <property type="evidence" value="ECO:0007669"/>
    <property type="project" value="UniProtKB-KW"/>
</dbReference>
<dbReference type="SUPFAM" id="SSF52540">
    <property type="entry name" value="P-loop containing nucleoside triphosphate hydrolases"/>
    <property type="match status" value="1"/>
</dbReference>
<evidence type="ECO:0000259" key="4">
    <source>
        <dbReference type="PROSITE" id="PS50893"/>
    </source>
</evidence>
<keyword evidence="2" id="KW-0547">Nucleotide-binding</keyword>
<evidence type="ECO:0000313" key="6">
    <source>
        <dbReference type="Proteomes" id="UP001596104"/>
    </source>
</evidence>
<comment type="caution">
    <text evidence="5">The sequence shown here is derived from an EMBL/GenBank/DDBJ whole genome shotgun (WGS) entry which is preliminary data.</text>
</comment>
<accession>A0ABW0HIP7</accession>
<dbReference type="Proteomes" id="UP001596104">
    <property type="component" value="Unassembled WGS sequence"/>
</dbReference>